<evidence type="ECO:0000313" key="1">
    <source>
        <dbReference type="EMBL" id="GMA85945.1"/>
    </source>
</evidence>
<proteinExistence type="predicted"/>
<dbReference type="EMBL" id="BSUZ01000001">
    <property type="protein sequence ID" value="GMA85945.1"/>
    <property type="molecule type" value="Genomic_DNA"/>
</dbReference>
<organism evidence="1 2">
    <name type="scientific">Angustibacter aerolatus</name>
    <dbReference type="NCBI Taxonomy" id="1162965"/>
    <lineage>
        <taxon>Bacteria</taxon>
        <taxon>Bacillati</taxon>
        <taxon>Actinomycetota</taxon>
        <taxon>Actinomycetes</taxon>
        <taxon>Kineosporiales</taxon>
        <taxon>Kineosporiaceae</taxon>
    </lineage>
</organism>
<reference evidence="2" key="1">
    <citation type="journal article" date="2019" name="Int. J. Syst. Evol. Microbiol.">
        <title>The Global Catalogue of Microorganisms (GCM) 10K type strain sequencing project: providing services to taxonomists for standard genome sequencing and annotation.</title>
        <authorList>
            <consortium name="The Broad Institute Genomics Platform"/>
            <consortium name="The Broad Institute Genome Sequencing Center for Infectious Disease"/>
            <person name="Wu L."/>
            <person name="Ma J."/>
        </authorList>
    </citation>
    <scope>NUCLEOTIDE SEQUENCE [LARGE SCALE GENOMIC DNA]</scope>
    <source>
        <strain evidence="2">NBRC 108730</strain>
    </source>
</reference>
<gene>
    <name evidence="1" type="ORF">GCM10025868_11950</name>
</gene>
<comment type="caution">
    <text evidence="1">The sequence shown here is derived from an EMBL/GenBank/DDBJ whole genome shotgun (WGS) entry which is preliminary data.</text>
</comment>
<evidence type="ECO:0000313" key="2">
    <source>
        <dbReference type="Proteomes" id="UP001157017"/>
    </source>
</evidence>
<keyword evidence="2" id="KW-1185">Reference proteome</keyword>
<accession>A0ABQ6JGH7</accession>
<sequence>MLRGDPPHVWHQEVDGPLDGHDGLVNDYFLVRSGWFEPHGTLPSADLDAEHLDAFRWWRLADVASYVGPGLFSPRDLGALFAALMVDDVPSAPLLLGL</sequence>
<protein>
    <recommendedName>
        <fullName evidence="3">Nudix hydrolase domain-containing protein</fullName>
    </recommendedName>
</protein>
<evidence type="ECO:0008006" key="3">
    <source>
        <dbReference type="Google" id="ProtNLM"/>
    </source>
</evidence>
<dbReference type="Proteomes" id="UP001157017">
    <property type="component" value="Unassembled WGS sequence"/>
</dbReference>
<name>A0ABQ6JGH7_9ACTN</name>